<dbReference type="InterPro" id="IPR027417">
    <property type="entry name" value="P-loop_NTPase"/>
</dbReference>
<proteinExistence type="predicted"/>
<accession>A0AAU7QEM2</accession>
<organism evidence="5">
    <name type="scientific">Acerihabitans sp. KWT182</name>
    <dbReference type="NCBI Taxonomy" id="3157919"/>
    <lineage>
        <taxon>Bacteria</taxon>
        <taxon>Pseudomonadati</taxon>
        <taxon>Pseudomonadota</taxon>
        <taxon>Gammaproteobacteria</taxon>
        <taxon>Enterobacterales</taxon>
        <taxon>Pectobacteriaceae</taxon>
        <taxon>Acerihabitans</taxon>
    </lineage>
</organism>
<sequence>MSDLENRGLVLVANALSQSTSHIRDFFISLRTELAFYMGCLHLQERFQNGAIPLQLPTMRPLGERVLAYTSLYDICLAIRLPSRVVSNSLSAAEKNTFIITGANQGGKSTYLRSIGIACIMAQSGMFVCAEHFCCDIAHGIYTHYKHEEDAGMTSGKLDEELKRMDAIVDRLAPNDLVLFNESFAATNSREGSAIARDIALALSAKKNKGVFCHPFIGIRVPALPGETPRHPVLVRRTSKRWPTHL</sequence>
<evidence type="ECO:0000256" key="1">
    <source>
        <dbReference type="ARBA" id="ARBA00022741"/>
    </source>
</evidence>
<keyword evidence="1" id="KW-0547">Nucleotide-binding</keyword>
<dbReference type="PANTHER" id="PTHR11361:SF34">
    <property type="entry name" value="DNA MISMATCH REPAIR PROTEIN MSH1, MITOCHONDRIAL"/>
    <property type="match status" value="1"/>
</dbReference>
<keyword evidence="3" id="KW-0238">DNA-binding</keyword>
<evidence type="ECO:0000256" key="3">
    <source>
        <dbReference type="ARBA" id="ARBA00023125"/>
    </source>
</evidence>
<dbReference type="GO" id="GO:0030983">
    <property type="term" value="F:mismatched DNA binding"/>
    <property type="evidence" value="ECO:0007669"/>
    <property type="project" value="InterPro"/>
</dbReference>
<feature type="domain" description="DNA mismatch repair proteins mutS family" evidence="4">
    <location>
        <begin position="95"/>
        <end position="240"/>
    </location>
</feature>
<reference evidence="5" key="1">
    <citation type="submission" date="2024-06" db="EMBL/GenBank/DDBJ databases">
        <authorList>
            <person name="Coelho C."/>
            <person name="Bento M."/>
            <person name="Garcia E."/>
            <person name="Camelo A."/>
            <person name="Brandao I."/>
            <person name="Espirito Santo C."/>
            <person name="Trovao J."/>
            <person name="Verissimo A."/>
            <person name="Costa J."/>
            <person name="Tiago I."/>
        </authorList>
    </citation>
    <scope>NUCLEOTIDE SEQUENCE</scope>
    <source>
        <strain evidence="5">KWT182</strain>
    </source>
</reference>
<dbReference type="InterPro" id="IPR000432">
    <property type="entry name" value="DNA_mismatch_repair_MutS_C"/>
</dbReference>
<keyword evidence="2" id="KW-0067">ATP-binding</keyword>
<dbReference type="Pfam" id="PF00488">
    <property type="entry name" value="MutS_V"/>
    <property type="match status" value="1"/>
</dbReference>
<dbReference type="InterPro" id="IPR045076">
    <property type="entry name" value="MutS"/>
</dbReference>
<dbReference type="GO" id="GO:0005524">
    <property type="term" value="F:ATP binding"/>
    <property type="evidence" value="ECO:0007669"/>
    <property type="project" value="UniProtKB-KW"/>
</dbReference>
<dbReference type="SUPFAM" id="SSF52540">
    <property type="entry name" value="P-loop containing nucleoside triphosphate hydrolases"/>
    <property type="match status" value="1"/>
</dbReference>
<dbReference type="GO" id="GO:0140664">
    <property type="term" value="F:ATP-dependent DNA damage sensor activity"/>
    <property type="evidence" value="ECO:0007669"/>
    <property type="project" value="InterPro"/>
</dbReference>
<name>A0AAU7QEM2_9GAMM</name>
<dbReference type="SMART" id="SM00534">
    <property type="entry name" value="MUTSac"/>
    <property type="match status" value="1"/>
</dbReference>
<gene>
    <name evidence="5" type="ORF">ABK905_11640</name>
</gene>
<dbReference type="AlphaFoldDB" id="A0AAU7QEM2"/>
<evidence type="ECO:0000256" key="2">
    <source>
        <dbReference type="ARBA" id="ARBA00022840"/>
    </source>
</evidence>
<dbReference type="EMBL" id="CP157947">
    <property type="protein sequence ID" value="XBS71509.1"/>
    <property type="molecule type" value="Genomic_DNA"/>
</dbReference>
<dbReference type="PANTHER" id="PTHR11361">
    <property type="entry name" value="DNA MISMATCH REPAIR PROTEIN MUTS FAMILY MEMBER"/>
    <property type="match status" value="1"/>
</dbReference>
<protein>
    <recommendedName>
        <fullName evidence="4">DNA mismatch repair proteins mutS family domain-containing protein</fullName>
    </recommendedName>
</protein>
<dbReference type="GO" id="GO:0006298">
    <property type="term" value="P:mismatch repair"/>
    <property type="evidence" value="ECO:0007669"/>
    <property type="project" value="InterPro"/>
</dbReference>
<dbReference type="GO" id="GO:0005829">
    <property type="term" value="C:cytosol"/>
    <property type="evidence" value="ECO:0007669"/>
    <property type="project" value="TreeGrafter"/>
</dbReference>
<dbReference type="Gene3D" id="3.40.50.300">
    <property type="entry name" value="P-loop containing nucleotide triphosphate hydrolases"/>
    <property type="match status" value="1"/>
</dbReference>
<evidence type="ECO:0000313" key="5">
    <source>
        <dbReference type="EMBL" id="XBS71509.1"/>
    </source>
</evidence>
<evidence type="ECO:0000259" key="4">
    <source>
        <dbReference type="SMART" id="SM00534"/>
    </source>
</evidence>